<dbReference type="OrthoDB" id="4986826at2759"/>
<dbReference type="SUPFAM" id="SSF81383">
    <property type="entry name" value="F-box domain"/>
    <property type="match status" value="1"/>
</dbReference>
<dbReference type="Pfam" id="PF00646">
    <property type="entry name" value="F-box"/>
    <property type="match status" value="1"/>
</dbReference>
<dbReference type="PROSITE" id="PS50181">
    <property type="entry name" value="FBOX"/>
    <property type="match status" value="1"/>
</dbReference>
<accession>A0A0B4FM76</accession>
<feature type="domain" description="F-box" evidence="1">
    <location>
        <begin position="1"/>
        <end position="43"/>
    </location>
</feature>
<dbReference type="HOGENOM" id="CLU_1428312_0_0_1"/>
<evidence type="ECO:0000313" key="3">
    <source>
        <dbReference type="Proteomes" id="UP000031186"/>
    </source>
</evidence>
<dbReference type="Proteomes" id="UP000031186">
    <property type="component" value="Unassembled WGS sequence"/>
</dbReference>
<dbReference type="CDD" id="cd09917">
    <property type="entry name" value="F-box_SF"/>
    <property type="match status" value="1"/>
</dbReference>
<keyword evidence="3" id="KW-1185">Reference proteome</keyword>
<dbReference type="InterPro" id="IPR001810">
    <property type="entry name" value="F-box_dom"/>
</dbReference>
<dbReference type="InterPro" id="IPR036047">
    <property type="entry name" value="F-box-like_dom_sf"/>
</dbReference>
<dbReference type="VEuPathDB" id="FungiDB:MAN_01107"/>
<reference evidence="2 3" key="1">
    <citation type="journal article" date="2014" name="Proc. Natl. Acad. Sci. U.S.A.">
        <title>Trajectory and genomic determinants of fungal-pathogen speciation and host adaptation.</title>
        <authorList>
            <person name="Hu X."/>
            <person name="Xiao G."/>
            <person name="Zheng P."/>
            <person name="Shang Y."/>
            <person name="Su Y."/>
            <person name="Zhang X."/>
            <person name="Liu X."/>
            <person name="Zhan S."/>
            <person name="St Leger R.J."/>
            <person name="Wang C."/>
        </authorList>
    </citation>
    <scope>NUCLEOTIDE SEQUENCE [LARGE SCALE GENOMIC DNA]</scope>
    <source>
        <strain evidence="2 3">ARSEF 549</strain>
    </source>
</reference>
<evidence type="ECO:0000313" key="2">
    <source>
        <dbReference type="EMBL" id="KID71508.1"/>
    </source>
</evidence>
<dbReference type="EMBL" id="AZNF01000001">
    <property type="protein sequence ID" value="KID71508.1"/>
    <property type="molecule type" value="Genomic_DNA"/>
</dbReference>
<dbReference type="Gene3D" id="1.20.1280.50">
    <property type="match status" value="1"/>
</dbReference>
<name>A0A0B4FM76_METAF</name>
<sequence length="190" mass="21350">MDTLPSEILREILSHLPPASWPSARLTSRRFNAILAPQSFPSVPSFIDPGAALLKLESGARRARRRRVTSIWSPSCCVPTDIPIPQSFLLAAYVAFRCRQWRPFAEKTGRTSGEWDSDSGIGISEDDMGSMSRGLTVDKVVQDLQRDDVTEESLRAAMFRYALYLSYLYQGAGEAPSLWVFNKNMWTSKE</sequence>
<protein>
    <submittedName>
        <fullName evidence="2">Cyclin-like F-box</fullName>
    </submittedName>
</protein>
<comment type="caution">
    <text evidence="2">The sequence shown here is derived from an EMBL/GenBank/DDBJ whole genome shotgun (WGS) entry which is preliminary data.</text>
</comment>
<organism evidence="2 3">
    <name type="scientific">Metarhizium anisopliae (strain ARSEF 549)</name>
    <dbReference type="NCBI Taxonomy" id="3151832"/>
    <lineage>
        <taxon>Eukaryota</taxon>
        <taxon>Fungi</taxon>
        <taxon>Dikarya</taxon>
        <taxon>Ascomycota</taxon>
        <taxon>Pezizomycotina</taxon>
        <taxon>Sordariomycetes</taxon>
        <taxon>Hypocreomycetidae</taxon>
        <taxon>Hypocreales</taxon>
        <taxon>Clavicipitaceae</taxon>
        <taxon>Metarhizium</taxon>
    </lineage>
</organism>
<dbReference type="AlphaFoldDB" id="A0A0B4FM76"/>
<proteinExistence type="predicted"/>
<gene>
    <name evidence="2" type="ORF">MAN_01107</name>
</gene>
<evidence type="ECO:0000259" key="1">
    <source>
        <dbReference type="PROSITE" id="PS50181"/>
    </source>
</evidence>
<feature type="non-terminal residue" evidence="2">
    <location>
        <position position="1"/>
    </location>
</feature>